<evidence type="ECO:0000313" key="2">
    <source>
        <dbReference type="Proteomes" id="UP000181909"/>
    </source>
</evidence>
<reference evidence="1 2" key="1">
    <citation type="submission" date="2016-11" db="EMBL/GenBank/DDBJ databases">
        <authorList>
            <person name="Jaros S."/>
            <person name="Januszkiewicz K."/>
            <person name="Wedrychowicz H."/>
        </authorList>
    </citation>
    <scope>NUCLEOTIDE SEQUENCE [LARGE SCALE GENOMIC DNA]</scope>
    <source>
        <strain evidence="1 2">OK807</strain>
    </source>
</reference>
<dbReference type="AlphaFoldDB" id="A0A1K2F3J2"/>
<evidence type="ECO:0000313" key="1">
    <source>
        <dbReference type="EMBL" id="SFY41804.1"/>
    </source>
</evidence>
<proteinExistence type="predicted"/>
<accession>A0A1K2F3J2</accession>
<name>A0A1K2F3J2_STRAR</name>
<sequence>MFTSLHSERACCGRFVVRGQQTDCRLP</sequence>
<gene>
    <name evidence="1" type="ORF">SAMN02787144_102875</name>
</gene>
<dbReference type="Proteomes" id="UP000181909">
    <property type="component" value="Unassembled WGS sequence"/>
</dbReference>
<protein>
    <submittedName>
        <fullName evidence="1">Uncharacterized protein</fullName>
    </submittedName>
</protein>
<organism evidence="1 2">
    <name type="scientific">Streptomyces atratus</name>
    <dbReference type="NCBI Taxonomy" id="1893"/>
    <lineage>
        <taxon>Bacteria</taxon>
        <taxon>Bacillati</taxon>
        <taxon>Actinomycetota</taxon>
        <taxon>Actinomycetes</taxon>
        <taxon>Kitasatosporales</taxon>
        <taxon>Streptomycetaceae</taxon>
        <taxon>Streptomyces</taxon>
    </lineage>
</organism>
<dbReference type="EMBL" id="FPJO01000028">
    <property type="protein sequence ID" value="SFY41804.1"/>
    <property type="molecule type" value="Genomic_DNA"/>
</dbReference>